<feature type="compositionally biased region" description="Basic and acidic residues" evidence="1">
    <location>
        <begin position="9"/>
        <end position="83"/>
    </location>
</feature>
<keyword evidence="2" id="KW-0472">Membrane</keyword>
<dbReference type="Proteomes" id="UP000565572">
    <property type="component" value="Unassembled WGS sequence"/>
</dbReference>
<keyword evidence="2" id="KW-0812">Transmembrane</keyword>
<accession>A0A7W5P791</accession>
<reference evidence="3 4" key="1">
    <citation type="submission" date="2020-08" db="EMBL/GenBank/DDBJ databases">
        <title>Sequencing the genomes of 1000 actinobacteria strains.</title>
        <authorList>
            <person name="Klenk H.-P."/>
        </authorList>
    </citation>
    <scope>NUCLEOTIDE SEQUENCE [LARGE SCALE GENOMIC DNA]</scope>
    <source>
        <strain evidence="3 4">DSM 11053</strain>
    </source>
</reference>
<dbReference type="PANTHER" id="PTHR47372:SF11">
    <property type="entry name" value="RE19971P"/>
    <property type="match status" value="1"/>
</dbReference>
<evidence type="ECO:0000256" key="2">
    <source>
        <dbReference type="SAM" id="Phobius"/>
    </source>
</evidence>
<keyword evidence="2" id="KW-1133">Transmembrane helix</keyword>
<dbReference type="RefSeq" id="WP_198423358.1">
    <property type="nucleotide sequence ID" value="NZ_JACHZG010000001.1"/>
</dbReference>
<feature type="transmembrane region" description="Helical" evidence="2">
    <location>
        <begin position="146"/>
        <end position="164"/>
    </location>
</feature>
<dbReference type="AlphaFoldDB" id="A0A7W5P791"/>
<keyword evidence="4" id="KW-1185">Reference proteome</keyword>
<evidence type="ECO:0000313" key="4">
    <source>
        <dbReference type="Proteomes" id="UP000565572"/>
    </source>
</evidence>
<name>A0A7W5P791_9ACTN</name>
<feature type="transmembrane region" description="Helical" evidence="2">
    <location>
        <begin position="113"/>
        <end position="131"/>
    </location>
</feature>
<protein>
    <submittedName>
        <fullName evidence="3">Gas vesicle protein</fullName>
    </submittedName>
</protein>
<sequence>MSIDDTADDAARQTKDVADDAADKAKDVADDASDKVKDLADDASDKAKDVADKVGDTADQARRSASRVADDATDKAKEAAGHVSDRVQGAVDEVQEGHGVVNRLHRLGFRSEYAYVGAFASIGLSLTTWFISRNKTGDDKGQSDRWGIFIGHWAPTFMALGVALKLEEKR</sequence>
<dbReference type="Gene3D" id="1.10.287.700">
    <property type="entry name" value="Helix hairpin bin"/>
    <property type="match status" value="1"/>
</dbReference>
<feature type="region of interest" description="Disordered" evidence="1">
    <location>
        <begin position="1"/>
        <end position="83"/>
    </location>
</feature>
<proteinExistence type="predicted"/>
<comment type="caution">
    <text evidence="3">The sequence shown here is derived from an EMBL/GenBank/DDBJ whole genome shotgun (WGS) entry which is preliminary data.</text>
</comment>
<organism evidence="3 4">
    <name type="scientific">Microlunatus antarcticus</name>
    <dbReference type="NCBI Taxonomy" id="53388"/>
    <lineage>
        <taxon>Bacteria</taxon>
        <taxon>Bacillati</taxon>
        <taxon>Actinomycetota</taxon>
        <taxon>Actinomycetes</taxon>
        <taxon>Propionibacteriales</taxon>
        <taxon>Propionibacteriaceae</taxon>
        <taxon>Microlunatus</taxon>
    </lineage>
</organism>
<evidence type="ECO:0000313" key="3">
    <source>
        <dbReference type="EMBL" id="MBB3327248.1"/>
    </source>
</evidence>
<gene>
    <name evidence="3" type="ORF">FHX39_002192</name>
</gene>
<evidence type="ECO:0000256" key="1">
    <source>
        <dbReference type="SAM" id="MobiDB-lite"/>
    </source>
</evidence>
<dbReference type="EMBL" id="JACHZG010000001">
    <property type="protein sequence ID" value="MBB3327248.1"/>
    <property type="molecule type" value="Genomic_DNA"/>
</dbReference>
<dbReference type="PANTHER" id="PTHR47372">
    <property type="entry name" value="DAUER UP-REGULATED-RELATED"/>
    <property type="match status" value="1"/>
</dbReference>